<gene>
    <name evidence="2" type="ORF">PoB_004715600</name>
</gene>
<accession>A0AAV4BBE1</accession>
<dbReference type="PROSITE" id="PS50245">
    <property type="entry name" value="CAP_GLY_2"/>
    <property type="match status" value="1"/>
</dbReference>
<sequence>MSDIKDGNIFILLRTKRGVKKGNSQSSSEPCLEVLAGSLLLLVEQISSPGRIEYELKTLDAVHDCEPGTSVIVTCTPGEEIDALPRQVLELLRPIPTCRERLEVYRDASWLEDGIQLKAGHYVFVKLKGELSEVRGLLRVRVPDSKGILFGIELEEGVGNSDGKYKGVDYFKTKLDHAVFVALHKVRRNKAGWQAKTRMRAGAEGEELYQAANMSGKTPLSVGERIVWMSDEGPEKGVVKWIGCLPGDISSNITVGVEFDQPVGSGTGKFRDKRLFFAKQGHASLIPVMGLMKESEFDGSEAFKNDLGYLQETELQKILYPDLPPKSASEGYQNSPDFGTEIFYLETLISTATNYPTFSSRSKIPLAWAFLHSWGSGHGQRRGHRS</sequence>
<proteinExistence type="predicted"/>
<dbReference type="Pfam" id="PF01302">
    <property type="entry name" value="CAP_GLY"/>
    <property type="match status" value="2"/>
</dbReference>
<dbReference type="GO" id="GO:0016787">
    <property type="term" value="F:hydrolase activity"/>
    <property type="evidence" value="ECO:0007669"/>
    <property type="project" value="UniProtKB-KW"/>
</dbReference>
<keyword evidence="3" id="KW-1185">Reference proteome</keyword>
<organism evidence="2 3">
    <name type="scientific">Plakobranchus ocellatus</name>
    <dbReference type="NCBI Taxonomy" id="259542"/>
    <lineage>
        <taxon>Eukaryota</taxon>
        <taxon>Metazoa</taxon>
        <taxon>Spiralia</taxon>
        <taxon>Lophotrochozoa</taxon>
        <taxon>Mollusca</taxon>
        <taxon>Gastropoda</taxon>
        <taxon>Heterobranchia</taxon>
        <taxon>Euthyneura</taxon>
        <taxon>Panpulmonata</taxon>
        <taxon>Sacoglossa</taxon>
        <taxon>Placobranchoidea</taxon>
        <taxon>Plakobranchidae</taxon>
        <taxon>Plakobranchus</taxon>
    </lineage>
</organism>
<comment type="caution">
    <text evidence="2">The sequence shown here is derived from an EMBL/GenBank/DDBJ whole genome shotgun (WGS) entry which is preliminary data.</text>
</comment>
<dbReference type="EMBL" id="BLXT01005191">
    <property type="protein sequence ID" value="GFO20651.1"/>
    <property type="molecule type" value="Genomic_DNA"/>
</dbReference>
<dbReference type="InterPro" id="IPR036859">
    <property type="entry name" value="CAP-Gly_dom_sf"/>
</dbReference>
<evidence type="ECO:0000313" key="2">
    <source>
        <dbReference type="EMBL" id="GFO20651.1"/>
    </source>
</evidence>
<keyword evidence="2" id="KW-0378">Hydrolase</keyword>
<reference evidence="2 3" key="1">
    <citation type="journal article" date="2021" name="Elife">
        <title>Chloroplast acquisition without the gene transfer in kleptoplastic sea slugs, Plakobranchus ocellatus.</title>
        <authorList>
            <person name="Maeda T."/>
            <person name="Takahashi S."/>
            <person name="Yoshida T."/>
            <person name="Shimamura S."/>
            <person name="Takaki Y."/>
            <person name="Nagai Y."/>
            <person name="Toyoda A."/>
            <person name="Suzuki Y."/>
            <person name="Arimoto A."/>
            <person name="Ishii H."/>
            <person name="Satoh N."/>
            <person name="Nishiyama T."/>
            <person name="Hasebe M."/>
            <person name="Maruyama T."/>
            <person name="Minagawa J."/>
            <person name="Obokata J."/>
            <person name="Shigenobu S."/>
        </authorList>
    </citation>
    <scope>NUCLEOTIDE SEQUENCE [LARGE SCALE GENOMIC DNA]</scope>
</reference>
<evidence type="ECO:0000313" key="3">
    <source>
        <dbReference type="Proteomes" id="UP000735302"/>
    </source>
</evidence>
<dbReference type="SUPFAM" id="SSF74924">
    <property type="entry name" value="Cap-Gly domain"/>
    <property type="match status" value="2"/>
</dbReference>
<evidence type="ECO:0000259" key="1">
    <source>
        <dbReference type="PROSITE" id="PS50245"/>
    </source>
</evidence>
<protein>
    <submittedName>
        <fullName evidence="2">Ubiquitin carboxyl-terminal hydrolase cyld-like</fullName>
    </submittedName>
</protein>
<dbReference type="AlphaFoldDB" id="A0AAV4BBE1"/>
<dbReference type="Proteomes" id="UP000735302">
    <property type="component" value="Unassembled WGS sequence"/>
</dbReference>
<dbReference type="SMART" id="SM01052">
    <property type="entry name" value="CAP_GLY"/>
    <property type="match status" value="2"/>
</dbReference>
<feature type="domain" description="CAP-Gly" evidence="1">
    <location>
        <begin position="140"/>
        <end position="182"/>
    </location>
</feature>
<dbReference type="Gene3D" id="2.30.30.190">
    <property type="entry name" value="CAP Gly-rich-like domain"/>
    <property type="match status" value="2"/>
</dbReference>
<dbReference type="InterPro" id="IPR000938">
    <property type="entry name" value="CAP-Gly_domain"/>
</dbReference>
<name>A0AAV4BBE1_9GAST</name>